<evidence type="ECO:0000256" key="1">
    <source>
        <dbReference type="ARBA" id="ARBA00004571"/>
    </source>
</evidence>
<evidence type="ECO:0000256" key="5">
    <source>
        <dbReference type="ARBA" id="ARBA00022729"/>
    </source>
</evidence>
<evidence type="ECO:0000256" key="2">
    <source>
        <dbReference type="ARBA" id="ARBA00008163"/>
    </source>
</evidence>
<dbReference type="KEGG" id="acom:CEW83_03660"/>
<reference evidence="9 10" key="1">
    <citation type="submission" date="2017-06" db="EMBL/GenBank/DDBJ databases">
        <title>Azoarcus.</title>
        <authorList>
            <person name="Woo J.-H."/>
            <person name="Kim H.-S."/>
        </authorList>
    </citation>
    <scope>NUCLEOTIDE SEQUENCE [LARGE SCALE GENOMIC DNA]</scope>
    <source>
        <strain evidence="9 10">TSPY31</strain>
    </source>
</reference>
<keyword evidence="10" id="KW-1185">Reference proteome</keyword>
<dbReference type="Pfam" id="PF03349">
    <property type="entry name" value="Toluene_X"/>
    <property type="match status" value="1"/>
</dbReference>
<keyword evidence="7" id="KW-0998">Cell outer membrane</keyword>
<name>A0A2U8GV77_9RHOO</name>
<dbReference type="Proteomes" id="UP000244930">
    <property type="component" value="Chromosome"/>
</dbReference>
<dbReference type="GO" id="GO:0009279">
    <property type="term" value="C:cell outer membrane"/>
    <property type="evidence" value="ECO:0007669"/>
    <property type="project" value="UniProtKB-SubCell"/>
</dbReference>
<evidence type="ECO:0000256" key="7">
    <source>
        <dbReference type="ARBA" id="ARBA00023237"/>
    </source>
</evidence>
<dbReference type="SUPFAM" id="SSF56935">
    <property type="entry name" value="Porins"/>
    <property type="match status" value="1"/>
</dbReference>
<dbReference type="Gene3D" id="2.40.160.60">
    <property type="entry name" value="Outer membrane protein transport protein (OMPP1/FadL/TodX)"/>
    <property type="match status" value="1"/>
</dbReference>
<keyword evidence="6" id="KW-0472">Membrane</keyword>
<dbReference type="InterPro" id="IPR005017">
    <property type="entry name" value="OMPP1/FadL/TodX"/>
</dbReference>
<accession>A0A2U8GV77</accession>
<feature type="signal peptide" evidence="8">
    <location>
        <begin position="1"/>
        <end position="27"/>
    </location>
</feature>
<feature type="chain" id="PRO_5015938596" evidence="8">
    <location>
        <begin position="28"/>
        <end position="398"/>
    </location>
</feature>
<dbReference type="AlphaFoldDB" id="A0A2U8GV77"/>
<comment type="subcellular location">
    <subcellularLocation>
        <location evidence="1">Cell outer membrane</location>
        <topology evidence="1">Multi-pass membrane protein</topology>
    </subcellularLocation>
</comment>
<dbReference type="PANTHER" id="PTHR35093:SF8">
    <property type="entry name" value="OUTER MEMBRANE PROTEIN NMB0088-RELATED"/>
    <property type="match status" value="1"/>
</dbReference>
<evidence type="ECO:0000256" key="4">
    <source>
        <dbReference type="ARBA" id="ARBA00022692"/>
    </source>
</evidence>
<comment type="similarity">
    <text evidence="2">Belongs to the OmpP1/FadL family.</text>
</comment>
<sequence>MRINCGRRLLGSLIIALLGSSGQSAFATQGTFPHGYGVKSEGMGGVAIALAQDAMVGATNPAGMVLVGNRVDLGAAFLQVDNGAYFAGTRYDGSADKSLYIIPQLGANWMVDAVSSLGITVVGNGVGTNYDNDDNIGGLKAASSELKQMVATVSYARKLGEAHALGVGVVLARQVLDIGGTASIGLPEGRDDSYGAGVRLGWTWDAGRGLKLGAMWASKVDMGRMDTFEGLLPERGKLDIPASYGFGASYVKEAWTFGIDAQRILWSDVRAFGNDGVGGATGGPGSKNGPGFGWRDQTIWRVGAAYAVDSQWTLRAGYNHGTRLLDSRDTFLGVLAPAANRRHLTLGASLALKDGGEFSVAYARSFKETVHGTGAAPDGLTALYMGQHWLSASYSFRF</sequence>
<evidence type="ECO:0000256" key="8">
    <source>
        <dbReference type="SAM" id="SignalP"/>
    </source>
</evidence>
<dbReference type="EMBL" id="CP022187">
    <property type="protein sequence ID" value="AWI77481.1"/>
    <property type="molecule type" value="Genomic_DNA"/>
</dbReference>
<dbReference type="GO" id="GO:0015483">
    <property type="term" value="F:long-chain fatty acid transporting porin activity"/>
    <property type="evidence" value="ECO:0007669"/>
    <property type="project" value="TreeGrafter"/>
</dbReference>
<keyword evidence="4" id="KW-0812">Transmembrane</keyword>
<evidence type="ECO:0000313" key="9">
    <source>
        <dbReference type="EMBL" id="AWI77481.1"/>
    </source>
</evidence>
<gene>
    <name evidence="9" type="ORF">CEW83_03660</name>
</gene>
<evidence type="ECO:0000256" key="3">
    <source>
        <dbReference type="ARBA" id="ARBA00022452"/>
    </source>
</evidence>
<proteinExistence type="inferred from homology"/>
<evidence type="ECO:0000256" key="6">
    <source>
        <dbReference type="ARBA" id="ARBA00023136"/>
    </source>
</evidence>
<evidence type="ECO:0000313" key="10">
    <source>
        <dbReference type="Proteomes" id="UP000244930"/>
    </source>
</evidence>
<protein>
    <submittedName>
        <fullName evidence="9">Aromatic hydrocarbon degradation protein</fullName>
    </submittedName>
</protein>
<organism evidence="9 10">
    <name type="scientific">Parazoarcus communis</name>
    <dbReference type="NCBI Taxonomy" id="41977"/>
    <lineage>
        <taxon>Bacteria</taxon>
        <taxon>Pseudomonadati</taxon>
        <taxon>Pseudomonadota</taxon>
        <taxon>Betaproteobacteria</taxon>
        <taxon>Rhodocyclales</taxon>
        <taxon>Zoogloeaceae</taxon>
        <taxon>Parazoarcus</taxon>
    </lineage>
</organism>
<keyword evidence="5 8" id="KW-0732">Signal</keyword>
<keyword evidence="3" id="KW-1134">Transmembrane beta strand</keyword>
<dbReference type="PANTHER" id="PTHR35093">
    <property type="entry name" value="OUTER MEMBRANE PROTEIN NMB0088-RELATED"/>
    <property type="match status" value="1"/>
</dbReference>